<dbReference type="Proteomes" id="UP000653797">
    <property type="component" value="Unassembled WGS sequence"/>
</dbReference>
<evidence type="ECO:0000313" key="1">
    <source>
        <dbReference type="EMBL" id="MBD2755630.1"/>
    </source>
</evidence>
<name>A0A927B4R8_9BACT</name>
<sequence>MNTIYDTSRPAEHAPASMRFNHFLMTGLGEPHPWSANHTPVLTASAADLLFGMGMTCIEITFDGHTRTYTDLGVCRFTEGGTTQLWYLDAGLGNGDYLSIGLLGNGSGSYSFGTDLSERTGISIVTYGIGQSIYSSYYAHSPKTDKPCLTQGRVDVELPDCSRLARLTFSGTVLPMDRTDGLGQAVPISGRLCLAC</sequence>
<dbReference type="EMBL" id="JACXAA010000009">
    <property type="protein sequence ID" value="MBD2755630.1"/>
    <property type="molecule type" value="Genomic_DNA"/>
</dbReference>
<accession>A0A927B4R8</accession>
<proteinExistence type="predicted"/>
<protein>
    <submittedName>
        <fullName evidence="1">Uncharacterized protein</fullName>
    </submittedName>
</protein>
<evidence type="ECO:0000313" key="2">
    <source>
        <dbReference type="Proteomes" id="UP000653797"/>
    </source>
</evidence>
<reference evidence="1" key="1">
    <citation type="submission" date="2020-09" db="EMBL/GenBank/DDBJ databases">
        <authorList>
            <person name="Kim M.K."/>
        </authorList>
    </citation>
    <scope>NUCLEOTIDE SEQUENCE</scope>
    <source>
        <strain evidence="1">BT704</strain>
    </source>
</reference>
<dbReference type="AlphaFoldDB" id="A0A927B4R8"/>
<dbReference type="RefSeq" id="WP_191041260.1">
    <property type="nucleotide sequence ID" value="NZ_JACXAA010000009.1"/>
</dbReference>
<comment type="caution">
    <text evidence="1">The sequence shown here is derived from an EMBL/GenBank/DDBJ whole genome shotgun (WGS) entry which is preliminary data.</text>
</comment>
<gene>
    <name evidence="1" type="ORF">IC230_22190</name>
</gene>
<keyword evidence="2" id="KW-1185">Reference proteome</keyword>
<organism evidence="1 2">
    <name type="scientific">Spirosoma validum</name>
    <dbReference type="NCBI Taxonomy" id="2771355"/>
    <lineage>
        <taxon>Bacteria</taxon>
        <taxon>Pseudomonadati</taxon>
        <taxon>Bacteroidota</taxon>
        <taxon>Cytophagia</taxon>
        <taxon>Cytophagales</taxon>
        <taxon>Cytophagaceae</taxon>
        <taxon>Spirosoma</taxon>
    </lineage>
</organism>